<name>A0AC34F1Q4_9BILA</name>
<dbReference type="Proteomes" id="UP000887579">
    <property type="component" value="Unplaced"/>
</dbReference>
<organism evidence="1 2">
    <name type="scientific">Panagrolaimus sp. ES5</name>
    <dbReference type="NCBI Taxonomy" id="591445"/>
    <lineage>
        <taxon>Eukaryota</taxon>
        <taxon>Metazoa</taxon>
        <taxon>Ecdysozoa</taxon>
        <taxon>Nematoda</taxon>
        <taxon>Chromadorea</taxon>
        <taxon>Rhabditida</taxon>
        <taxon>Tylenchina</taxon>
        <taxon>Panagrolaimomorpha</taxon>
        <taxon>Panagrolaimoidea</taxon>
        <taxon>Panagrolaimidae</taxon>
        <taxon>Panagrolaimus</taxon>
    </lineage>
</organism>
<evidence type="ECO:0000313" key="2">
    <source>
        <dbReference type="WBParaSite" id="ES5_v2.g10891.t1"/>
    </source>
</evidence>
<accession>A0AC34F1Q4</accession>
<proteinExistence type="predicted"/>
<reference evidence="2" key="1">
    <citation type="submission" date="2022-11" db="UniProtKB">
        <authorList>
            <consortium name="WormBaseParasite"/>
        </authorList>
    </citation>
    <scope>IDENTIFICATION</scope>
</reference>
<dbReference type="WBParaSite" id="ES5_v2.g10891.t1">
    <property type="protein sequence ID" value="ES5_v2.g10891.t1"/>
    <property type="gene ID" value="ES5_v2.g10891"/>
</dbReference>
<sequence>MSDVPLSKHFFYFLAQNDVPSDYKPVLQVVQARKTRNGLRLKMFDGFFHSNACYIHNADLVASLPDFDNFNPIVRVLSYEGQDTGVAITSDMNGGRPVLNILEMQILDFNADAAGLNLDYPLTELAPYADYMANEILEPQTPENEIKPTPAKRARIAPNPIQKPSAATTTATSNANQSVPKISRPPPSRSTFQQQRSTDSLNGGGDQNITPVAMITPFLNKWRICGYCTLKSIRQVMSAQKGPMKVLEFHLSDETGKTVKMTAWNEQADEVDAIVIDGQMYYVSGDQGCIRKKNIRFNFTDSDYEISLNRNCQVAACNDRIYDPPKFSIKRKFISDLSTADEMVDILAVIDKIGDKANVLVKTKNQEVAKRDITLVDESLTAIALTVWDEKAQDDFVGQLGDVIGIKNAKIKEFNGSISLSLVQHSTIEVHPEVPGMNELHAWYEQERPTAQIKSLSVGGGSTANFAADFRSLAALKNSAMIESIPHGIYVYSKCEILEVRKDNAYYPACVKCNKKVVNSDAGLRCDKCNITNPEHKMRYMLNVNLNDGLDTTYVTLFDEQAMTLLGVSAEQLDEIRSRDENEYNAYFEPMLFQSCVLRMKVVNDYYNDQKKMKFTVYQVKPVPYPQYEACLDAVLEKLENL</sequence>
<protein>
    <submittedName>
        <fullName evidence="2">Replication protein A subunit</fullName>
    </submittedName>
</protein>
<evidence type="ECO:0000313" key="1">
    <source>
        <dbReference type="Proteomes" id="UP000887579"/>
    </source>
</evidence>